<dbReference type="NCBIfam" id="NF010191">
    <property type="entry name" value="PRK13670.1"/>
    <property type="match status" value="1"/>
</dbReference>
<comment type="similarity">
    <text evidence="3">Belongs to the TmcAL family.</text>
</comment>
<evidence type="ECO:0000256" key="1">
    <source>
        <dbReference type="ARBA" id="ARBA00022598"/>
    </source>
</evidence>
<name>A0A078MCU9_9BACL</name>
<evidence type="ECO:0000313" key="4">
    <source>
        <dbReference type="EMBL" id="CEA02551.1"/>
    </source>
</evidence>
<dbReference type="GO" id="GO:0016779">
    <property type="term" value="F:nucleotidyltransferase activity"/>
    <property type="evidence" value="ECO:0007669"/>
    <property type="project" value="UniProtKB-KW"/>
</dbReference>
<organism evidence="4">
    <name type="scientific">Metalysinibacillus saudimassiliensis</name>
    <dbReference type="NCBI Taxonomy" id="1461583"/>
    <lineage>
        <taxon>Bacteria</taxon>
        <taxon>Bacillati</taxon>
        <taxon>Bacillota</taxon>
        <taxon>Bacilli</taxon>
        <taxon>Bacillales</taxon>
        <taxon>Caryophanaceae</taxon>
        <taxon>Metalysinibacillus</taxon>
    </lineage>
</organism>
<evidence type="ECO:0000256" key="2">
    <source>
        <dbReference type="ARBA" id="ARBA00022694"/>
    </source>
</evidence>
<comment type="caution">
    <text evidence="3">Lacks conserved residue(s) required for the propagation of feature annotation.</text>
</comment>
<keyword evidence="3" id="KW-0547">Nucleotide-binding</keyword>
<dbReference type="Pfam" id="PF05636">
    <property type="entry name" value="HIGH_NTase1"/>
    <property type="match status" value="1"/>
</dbReference>
<comment type="subcellular location">
    <subcellularLocation>
        <location evidence="3">Cytoplasm</location>
    </subcellularLocation>
</comment>
<feature type="binding site" evidence="3">
    <location>
        <begin position="7"/>
        <end position="20"/>
    </location>
    <ligand>
        <name>ATP</name>
        <dbReference type="ChEBI" id="CHEBI:30616"/>
    </ligand>
</feature>
<keyword evidence="3" id="KW-0067">ATP-binding</keyword>
<dbReference type="GO" id="GO:0000049">
    <property type="term" value="F:tRNA binding"/>
    <property type="evidence" value="ECO:0007669"/>
    <property type="project" value="UniProtKB-KW"/>
</dbReference>
<feature type="binding site" evidence="3">
    <location>
        <position position="187"/>
    </location>
    <ligand>
        <name>ATP</name>
        <dbReference type="ChEBI" id="CHEBI:30616"/>
    </ligand>
</feature>
<dbReference type="AlphaFoldDB" id="A0A078MCU9"/>
<dbReference type="SUPFAM" id="SSF52374">
    <property type="entry name" value="Nucleotidylyl transferase"/>
    <property type="match status" value="1"/>
</dbReference>
<accession>A0A078MCU9</accession>
<dbReference type="HOGENOM" id="CLU_038915_0_2_9"/>
<keyword evidence="3" id="KW-0963">Cytoplasm</keyword>
<proteinExistence type="inferred from homology"/>
<dbReference type="PATRIC" id="fig|1461583.4.peg.1254"/>
<reference evidence="4" key="1">
    <citation type="submission" date="2014-07" db="EMBL/GenBank/DDBJ databases">
        <authorList>
            <person name="Urmite Genomes Urmite Genomes"/>
        </authorList>
    </citation>
    <scope>NUCLEOTIDE SEQUENCE</scope>
    <source>
        <strain evidence="4">13S34_air</strain>
    </source>
</reference>
<dbReference type="InterPro" id="IPR014729">
    <property type="entry name" value="Rossmann-like_a/b/a_fold"/>
</dbReference>
<dbReference type="HAMAP" id="MF_01539">
    <property type="entry name" value="TmcAL"/>
    <property type="match status" value="1"/>
</dbReference>
<sequence>MEAVGITVEYNPFHNGHLYHAQQARQRANADVVVAVMSGNFVQRGEPALIDKWARTQMALDNGVDIVIELPYVFSTAYAPNFAKGAITLLDAMCCNAFAFGNESGEAADFYATVDLLTREQQRYDELIQQAVKTGMSYPRAMANAFTTIAPTNQYIDLTQPNNILGFHYVNSAVALASTMQAITIPRKAANYHDDHFSHNSIASATAIRQALLTTTSITNFVPPTTAKLLTTKQHVTWADFYPLLRHTLLQWSPDFITKFADVNEGIEYALVKAAKHATNYEQFLNQIKSKRYTTARLQRMLTHILLGVTQQERDALTSPSYIRLLGMTSEGQHYMRYTKKLRKLPVVSRVGGHHDALLALDCKATAIYNLATGATQTDFNTPPIIKAPST</sequence>
<keyword evidence="1 3" id="KW-0436">Ligase</keyword>
<dbReference type="Gene3D" id="3.40.50.620">
    <property type="entry name" value="HUPs"/>
    <property type="match status" value="1"/>
</dbReference>
<feature type="binding site" evidence="3">
    <location>
        <position position="162"/>
    </location>
    <ligand>
        <name>ATP</name>
        <dbReference type="ChEBI" id="CHEBI:30616"/>
    </ligand>
</feature>
<comment type="catalytic activity">
    <reaction evidence="3">
        <text>cytidine(34) in elongator tRNA(Met) + acetate + ATP = N(4)-acetylcytidine(34) in elongator tRNA(Met) + AMP + diphosphate</text>
        <dbReference type="Rhea" id="RHEA:58144"/>
        <dbReference type="Rhea" id="RHEA-COMP:10693"/>
        <dbReference type="Rhea" id="RHEA-COMP:10694"/>
        <dbReference type="ChEBI" id="CHEBI:30089"/>
        <dbReference type="ChEBI" id="CHEBI:30616"/>
        <dbReference type="ChEBI" id="CHEBI:33019"/>
        <dbReference type="ChEBI" id="CHEBI:74900"/>
        <dbReference type="ChEBI" id="CHEBI:82748"/>
        <dbReference type="ChEBI" id="CHEBI:456215"/>
    </reaction>
</comment>
<dbReference type="EMBL" id="LN483074">
    <property type="protein sequence ID" value="CEA02551.1"/>
    <property type="molecule type" value="Genomic_DNA"/>
</dbReference>
<keyword evidence="4" id="KW-0548">Nucleotidyltransferase</keyword>
<dbReference type="InterPro" id="IPR008513">
    <property type="entry name" value="tRNA(Met)_cyd_acetate_ligase"/>
</dbReference>
<feature type="binding site" evidence="3">
    <location>
        <position position="101"/>
    </location>
    <ligand>
        <name>ATP</name>
        <dbReference type="ChEBI" id="CHEBI:30616"/>
    </ligand>
</feature>
<protein>
    <recommendedName>
        <fullName evidence="3">tRNA(Met) cytidine acetate ligase</fullName>
        <ecNumber evidence="3">6.3.4.-</ecNumber>
    </recommendedName>
</protein>
<keyword evidence="3" id="KW-0694">RNA-binding</keyword>
<dbReference type="GO" id="GO:0005524">
    <property type="term" value="F:ATP binding"/>
    <property type="evidence" value="ECO:0007669"/>
    <property type="project" value="UniProtKB-KW"/>
</dbReference>
<dbReference type="GO" id="GO:0005737">
    <property type="term" value="C:cytoplasm"/>
    <property type="evidence" value="ECO:0007669"/>
    <property type="project" value="UniProtKB-SubCell"/>
</dbReference>
<dbReference type="PANTHER" id="PTHR37825">
    <property type="entry name" value="TRNA(MET) CYTIDINE ACETATE LIGASE"/>
    <property type="match status" value="1"/>
</dbReference>
<dbReference type="GO" id="GO:0016879">
    <property type="term" value="F:ligase activity, forming carbon-nitrogen bonds"/>
    <property type="evidence" value="ECO:0007669"/>
    <property type="project" value="UniProtKB-UniRule"/>
</dbReference>
<keyword evidence="3" id="KW-0820">tRNA-binding</keyword>
<dbReference type="EC" id="6.3.4.-" evidence="3"/>
<gene>
    <name evidence="4" type="primary">nadD_2</name>
    <name evidence="3" type="synonym">tmcAL</name>
    <name evidence="4" type="ORF">BN1050_01295</name>
</gene>
<comment type="function">
    <text evidence="3">Catalyzes the formation of N(4)-acetylcytidine (ac(4)C) at the wobble position of elongator tRNA(Met), using acetate and ATP as substrates. First activates an acetate ion to form acetyladenylate (Ac-AMP) and then transfers the acetyl group to tRNA to form ac(4)C34.</text>
</comment>
<dbReference type="GO" id="GO:0006400">
    <property type="term" value="P:tRNA modification"/>
    <property type="evidence" value="ECO:0007669"/>
    <property type="project" value="UniProtKB-UniRule"/>
</dbReference>
<evidence type="ECO:0000256" key="3">
    <source>
        <dbReference type="HAMAP-Rule" id="MF_01539"/>
    </source>
</evidence>
<dbReference type="PANTHER" id="PTHR37825:SF1">
    <property type="entry name" value="TRNA(MET) CYTIDINE ACETATE LIGASE"/>
    <property type="match status" value="1"/>
</dbReference>
<keyword evidence="2 3" id="KW-0819">tRNA processing</keyword>
<keyword evidence="4" id="KW-0808">Transferase</keyword>